<evidence type="ECO:0000313" key="5">
    <source>
        <dbReference type="EMBL" id="KXA63879.1"/>
    </source>
</evidence>
<dbReference type="EMBL" id="LRQT01000046">
    <property type="protein sequence ID" value="KXA63879.1"/>
    <property type="molecule type" value="Genomic_DNA"/>
</dbReference>
<dbReference type="InterPro" id="IPR008920">
    <property type="entry name" value="TF_FadR/GntR_C"/>
</dbReference>
<dbReference type="Gene3D" id="1.20.120.530">
    <property type="entry name" value="GntR ligand-binding domain-like"/>
    <property type="match status" value="1"/>
</dbReference>
<keyword evidence="1" id="KW-0805">Transcription regulation</keyword>
<dbReference type="InterPro" id="IPR000524">
    <property type="entry name" value="Tscrpt_reg_HTH_GntR"/>
</dbReference>
<gene>
    <name evidence="5" type="ORF">HMPREF3233_01131</name>
</gene>
<dbReference type="PATRIC" id="fig|39777.7.peg.1098"/>
<dbReference type="STRING" id="39777.B7L28_08645"/>
<dbReference type="SUPFAM" id="SSF46785">
    <property type="entry name" value="Winged helix' DNA-binding domain"/>
    <property type="match status" value="1"/>
</dbReference>
<dbReference type="SUPFAM" id="SSF48008">
    <property type="entry name" value="GntR ligand-binding domain-like"/>
    <property type="match status" value="1"/>
</dbReference>
<evidence type="ECO:0000256" key="1">
    <source>
        <dbReference type="ARBA" id="ARBA00023015"/>
    </source>
</evidence>
<evidence type="ECO:0000256" key="2">
    <source>
        <dbReference type="ARBA" id="ARBA00023125"/>
    </source>
</evidence>
<feature type="domain" description="HTH gntR-type" evidence="4">
    <location>
        <begin position="26"/>
        <end position="93"/>
    </location>
</feature>
<dbReference type="RefSeq" id="WP_009660730.1">
    <property type="nucleotide sequence ID" value="NZ_CACRUN010000012.1"/>
</dbReference>
<dbReference type="Pfam" id="PF00392">
    <property type="entry name" value="GntR"/>
    <property type="match status" value="1"/>
</dbReference>
<proteinExistence type="predicted"/>
<dbReference type="SMART" id="SM00895">
    <property type="entry name" value="FCD"/>
    <property type="match status" value="1"/>
</dbReference>
<dbReference type="GO" id="GO:0003700">
    <property type="term" value="F:DNA-binding transcription factor activity"/>
    <property type="evidence" value="ECO:0007669"/>
    <property type="project" value="InterPro"/>
</dbReference>
<dbReference type="CDD" id="cd07377">
    <property type="entry name" value="WHTH_GntR"/>
    <property type="match status" value="1"/>
</dbReference>
<dbReference type="Gene3D" id="1.10.10.10">
    <property type="entry name" value="Winged helix-like DNA-binding domain superfamily/Winged helix DNA-binding domain"/>
    <property type="match status" value="1"/>
</dbReference>
<protein>
    <submittedName>
        <fullName evidence="5">Phage tail component protein</fullName>
    </submittedName>
</protein>
<dbReference type="InterPro" id="IPR011711">
    <property type="entry name" value="GntR_C"/>
</dbReference>
<organism evidence="5">
    <name type="scientific">Veillonella atypica</name>
    <dbReference type="NCBI Taxonomy" id="39777"/>
    <lineage>
        <taxon>Bacteria</taxon>
        <taxon>Bacillati</taxon>
        <taxon>Bacillota</taxon>
        <taxon>Negativicutes</taxon>
        <taxon>Veillonellales</taxon>
        <taxon>Veillonellaceae</taxon>
        <taxon>Veillonella</taxon>
    </lineage>
</organism>
<evidence type="ECO:0000313" key="6">
    <source>
        <dbReference type="Proteomes" id="UP000070226"/>
    </source>
</evidence>
<reference evidence="5 6" key="1">
    <citation type="submission" date="2016-01" db="EMBL/GenBank/DDBJ databases">
        <authorList>
            <person name="Oliw E.H."/>
        </authorList>
    </citation>
    <scope>NUCLEOTIDE SEQUENCE [LARGE SCALE GENOMIC DNA]</scope>
    <source>
        <strain evidence="5 6">CMW7756B</strain>
    </source>
</reference>
<name>A0A133S487_9FIRM</name>
<sequence>MTKDVKGTKEPKDVYHFSAVDSIERLPLSEQVYVTLKQAILTGELLPQEKLNEVKIAEQLKVSATPVREAFRKLAKDNLVVIVPWKGVTVKADTPEEIVALYQCREVMEGLGARLCARHATPEQVAELKELCKEMHAIEDATARVEVNSRFHSMIAQFSGNDRVVDYLADFRERVNRDMYLSSFNAVRTHDCDDEHDHIVDAIERHDEVAAENAMREHINNAFIFKRANAELQDKKLNEV</sequence>
<keyword evidence="2" id="KW-0238">DNA-binding</keyword>
<dbReference type="PROSITE" id="PS50949">
    <property type="entry name" value="HTH_GNTR"/>
    <property type="match status" value="1"/>
</dbReference>
<dbReference type="PANTHER" id="PTHR43537">
    <property type="entry name" value="TRANSCRIPTIONAL REGULATOR, GNTR FAMILY"/>
    <property type="match status" value="1"/>
</dbReference>
<dbReference type="AlphaFoldDB" id="A0A133S487"/>
<keyword evidence="3" id="KW-0804">Transcription</keyword>
<dbReference type="SMART" id="SM00345">
    <property type="entry name" value="HTH_GNTR"/>
    <property type="match status" value="1"/>
</dbReference>
<dbReference type="InterPro" id="IPR036388">
    <property type="entry name" value="WH-like_DNA-bd_sf"/>
</dbReference>
<dbReference type="Pfam" id="PF07729">
    <property type="entry name" value="FCD"/>
    <property type="match status" value="1"/>
</dbReference>
<dbReference type="PANTHER" id="PTHR43537:SF24">
    <property type="entry name" value="GLUCONATE OPERON TRANSCRIPTIONAL REPRESSOR"/>
    <property type="match status" value="1"/>
</dbReference>
<evidence type="ECO:0000259" key="4">
    <source>
        <dbReference type="PROSITE" id="PS50949"/>
    </source>
</evidence>
<accession>A0A133S487</accession>
<dbReference type="InterPro" id="IPR036390">
    <property type="entry name" value="WH_DNA-bd_sf"/>
</dbReference>
<dbReference type="Proteomes" id="UP000070226">
    <property type="component" value="Unassembled WGS sequence"/>
</dbReference>
<comment type="caution">
    <text evidence="5">The sequence shown here is derived from an EMBL/GenBank/DDBJ whole genome shotgun (WGS) entry which is preliminary data.</text>
</comment>
<dbReference type="GO" id="GO:0003677">
    <property type="term" value="F:DNA binding"/>
    <property type="evidence" value="ECO:0007669"/>
    <property type="project" value="UniProtKB-KW"/>
</dbReference>
<evidence type="ECO:0000256" key="3">
    <source>
        <dbReference type="ARBA" id="ARBA00023163"/>
    </source>
</evidence>